<name>A0A240E4W8_9BURK</name>
<feature type="domain" description="HNH" evidence="1">
    <location>
        <begin position="25"/>
        <end position="69"/>
    </location>
</feature>
<protein>
    <submittedName>
        <fullName evidence="2">HNH endonuclease</fullName>
    </submittedName>
</protein>
<keyword evidence="2" id="KW-0540">Nuclease</keyword>
<dbReference type="InterPro" id="IPR003615">
    <property type="entry name" value="HNH_nuc"/>
</dbReference>
<dbReference type="CDD" id="cd00085">
    <property type="entry name" value="HNHc"/>
    <property type="match status" value="1"/>
</dbReference>
<dbReference type="Proteomes" id="UP000218069">
    <property type="component" value="Unassembled WGS sequence"/>
</dbReference>
<dbReference type="GO" id="GO:0008270">
    <property type="term" value="F:zinc ion binding"/>
    <property type="evidence" value="ECO:0007669"/>
    <property type="project" value="InterPro"/>
</dbReference>
<reference evidence="3" key="1">
    <citation type="submission" date="2017-08" db="EMBL/GenBank/DDBJ databases">
        <authorList>
            <person name="Varghese N."/>
            <person name="Submissions S."/>
        </authorList>
    </citation>
    <scope>NUCLEOTIDE SEQUENCE [LARGE SCALE GENOMIC DNA]</scope>
    <source>
        <strain evidence="3">AP-Melu-1000-B4</strain>
    </source>
</reference>
<evidence type="ECO:0000313" key="2">
    <source>
        <dbReference type="EMBL" id="SNX29561.1"/>
    </source>
</evidence>
<evidence type="ECO:0000313" key="3">
    <source>
        <dbReference type="Proteomes" id="UP000218069"/>
    </source>
</evidence>
<gene>
    <name evidence="2" type="ORF">SAMN06295945_1941</name>
</gene>
<keyword evidence="2" id="KW-0378">Hydrolase</keyword>
<accession>A0A240E4W8</accession>
<sequence>MGKKMRRFFDKNQRSILLWISGGYCSNCRARLDKGFHADHVFAYTHGGKTITNNGQALCVICNLKKGSK</sequence>
<dbReference type="InterPro" id="IPR002711">
    <property type="entry name" value="HNH"/>
</dbReference>
<dbReference type="GO" id="GO:0004519">
    <property type="term" value="F:endonuclease activity"/>
    <property type="evidence" value="ECO:0007669"/>
    <property type="project" value="UniProtKB-KW"/>
</dbReference>
<dbReference type="AlphaFoldDB" id="A0A240E4W8"/>
<proteinExistence type="predicted"/>
<dbReference type="Pfam" id="PF01844">
    <property type="entry name" value="HNH"/>
    <property type="match status" value="1"/>
</dbReference>
<dbReference type="EMBL" id="OANS01000005">
    <property type="protein sequence ID" value="SNX29561.1"/>
    <property type="molecule type" value="Genomic_DNA"/>
</dbReference>
<keyword evidence="3" id="KW-1185">Reference proteome</keyword>
<keyword evidence="2" id="KW-0255">Endonuclease</keyword>
<dbReference type="GO" id="GO:0003676">
    <property type="term" value="F:nucleic acid binding"/>
    <property type="evidence" value="ECO:0007669"/>
    <property type="project" value="InterPro"/>
</dbReference>
<organism evidence="2 3">
    <name type="scientific">Polynucleobacter meluiroseus</name>
    <dbReference type="NCBI Taxonomy" id="1938814"/>
    <lineage>
        <taxon>Bacteria</taxon>
        <taxon>Pseudomonadati</taxon>
        <taxon>Pseudomonadota</taxon>
        <taxon>Betaproteobacteria</taxon>
        <taxon>Burkholderiales</taxon>
        <taxon>Burkholderiaceae</taxon>
        <taxon>Polynucleobacter</taxon>
    </lineage>
</organism>
<evidence type="ECO:0000259" key="1">
    <source>
        <dbReference type="Pfam" id="PF01844"/>
    </source>
</evidence>
<dbReference type="Gene3D" id="1.10.30.50">
    <property type="match status" value="1"/>
</dbReference>